<sequence length="155" mass="18031">MKSLFSPKEVRELVGVTYPQLKYWDKINFIASCAGRDNKGRKYRCYTFTQVVLIKIVSLLRQNRISIQKMHLPIQRLRKILFGMDCEIVECVFLFYSLGNFTVFTNNVRMSTELKDPVILFRFATLRDEIAQIFPEISGAKRHLLLTGCGDATRE</sequence>
<dbReference type="Proteomes" id="UP000230833">
    <property type="component" value="Unassembled WGS sequence"/>
</dbReference>
<dbReference type="InterPro" id="IPR000551">
    <property type="entry name" value="MerR-type_HTH_dom"/>
</dbReference>
<evidence type="ECO:0000313" key="3">
    <source>
        <dbReference type="Proteomes" id="UP000230833"/>
    </source>
</evidence>
<reference evidence="2 3" key="1">
    <citation type="submission" date="2017-09" db="EMBL/GenBank/DDBJ databases">
        <title>Depth-based differentiation of microbial function through sediment-hosted aquifers and enrichment of novel symbionts in the deep terrestrial subsurface.</title>
        <authorList>
            <person name="Probst A.J."/>
            <person name="Ladd B."/>
            <person name="Jarett J.K."/>
            <person name="Geller-Mcgrath D.E."/>
            <person name="Sieber C.M."/>
            <person name="Emerson J.B."/>
            <person name="Anantharaman K."/>
            <person name="Thomas B.C."/>
            <person name="Malmstrom R."/>
            <person name="Stieglmeier M."/>
            <person name="Klingl A."/>
            <person name="Woyke T."/>
            <person name="Ryan C.M."/>
            <person name="Banfield J.F."/>
        </authorList>
    </citation>
    <scope>NUCLEOTIDE SEQUENCE [LARGE SCALE GENOMIC DNA]</scope>
    <source>
        <strain evidence="2">CG10_big_fil_rev_8_21_14_0_10_45_14</strain>
    </source>
</reference>
<name>A0A2H0RKL1_9BACT</name>
<feature type="domain" description="HTH merR-type" evidence="1">
    <location>
        <begin position="6"/>
        <end position="69"/>
    </location>
</feature>
<dbReference type="GO" id="GO:0006355">
    <property type="term" value="P:regulation of DNA-templated transcription"/>
    <property type="evidence" value="ECO:0007669"/>
    <property type="project" value="InterPro"/>
</dbReference>
<protein>
    <recommendedName>
        <fullName evidence="1">HTH merR-type domain-containing protein</fullName>
    </recommendedName>
</protein>
<evidence type="ECO:0000259" key="1">
    <source>
        <dbReference type="Pfam" id="PF13411"/>
    </source>
</evidence>
<dbReference type="AlphaFoldDB" id="A0A2H0RKL1"/>
<dbReference type="GO" id="GO:0003677">
    <property type="term" value="F:DNA binding"/>
    <property type="evidence" value="ECO:0007669"/>
    <property type="project" value="InterPro"/>
</dbReference>
<proteinExistence type="predicted"/>
<dbReference type="SUPFAM" id="SSF46955">
    <property type="entry name" value="Putative DNA-binding domain"/>
    <property type="match status" value="1"/>
</dbReference>
<dbReference type="InterPro" id="IPR009061">
    <property type="entry name" value="DNA-bd_dom_put_sf"/>
</dbReference>
<dbReference type="Pfam" id="PF13411">
    <property type="entry name" value="MerR_1"/>
    <property type="match status" value="1"/>
</dbReference>
<gene>
    <name evidence="2" type="ORF">COV07_01130</name>
</gene>
<comment type="caution">
    <text evidence="2">The sequence shown here is derived from an EMBL/GenBank/DDBJ whole genome shotgun (WGS) entry which is preliminary data.</text>
</comment>
<dbReference type="EMBL" id="PCYL01000013">
    <property type="protein sequence ID" value="PIR47028.1"/>
    <property type="molecule type" value="Genomic_DNA"/>
</dbReference>
<dbReference type="Gene3D" id="1.10.1660.10">
    <property type="match status" value="1"/>
</dbReference>
<organism evidence="2 3">
    <name type="scientific">Candidatus Vogelbacteria bacterium CG10_big_fil_rev_8_21_14_0_10_45_14</name>
    <dbReference type="NCBI Taxonomy" id="1975042"/>
    <lineage>
        <taxon>Bacteria</taxon>
        <taxon>Candidatus Vogeliibacteriota</taxon>
    </lineage>
</organism>
<accession>A0A2H0RKL1</accession>
<evidence type="ECO:0000313" key="2">
    <source>
        <dbReference type="EMBL" id="PIR47028.1"/>
    </source>
</evidence>